<dbReference type="GO" id="GO:0003723">
    <property type="term" value="F:RNA binding"/>
    <property type="evidence" value="ECO:0007669"/>
    <property type="project" value="TreeGrafter"/>
</dbReference>
<gene>
    <name evidence="3" type="ORF">GPUH_LOCUS20470</name>
</gene>
<dbReference type="AlphaFoldDB" id="A0A3P7R4T3"/>
<dbReference type="InterPro" id="IPR051150">
    <property type="entry name" value="SWT21/TCAB1_mRNA_Telomere"/>
</dbReference>
<name>A0A3P7R4T3_9BILA</name>
<reference evidence="3 4" key="1">
    <citation type="submission" date="2018-11" db="EMBL/GenBank/DDBJ databases">
        <authorList>
            <consortium name="Pathogen Informatics"/>
        </authorList>
    </citation>
    <scope>NUCLEOTIDE SEQUENCE [LARGE SCALE GENOMIC DNA]</scope>
</reference>
<proteinExistence type="inferred from homology"/>
<dbReference type="PANTHER" id="PTHR13211:SF0">
    <property type="entry name" value="TELOMERASE CAJAL BODY PROTEIN 1"/>
    <property type="match status" value="1"/>
</dbReference>
<dbReference type="GO" id="GO:0015030">
    <property type="term" value="C:Cajal body"/>
    <property type="evidence" value="ECO:0007669"/>
    <property type="project" value="TreeGrafter"/>
</dbReference>
<dbReference type="InterPro" id="IPR001680">
    <property type="entry name" value="WD40_rpt"/>
</dbReference>
<dbReference type="GO" id="GO:0030576">
    <property type="term" value="P:Cajal body organization"/>
    <property type="evidence" value="ECO:0007669"/>
    <property type="project" value="TreeGrafter"/>
</dbReference>
<protein>
    <recommendedName>
        <fullName evidence="2">WD repeat-containing protein 79</fullName>
    </recommendedName>
</protein>
<evidence type="ECO:0000313" key="4">
    <source>
        <dbReference type="Proteomes" id="UP000271098"/>
    </source>
</evidence>
<sequence>MFECRHAITSLCYTPDGTFLLTAGRKDDDIICWDLRSPGKIYSLYRRPSQTNQKIHFDMDSSGHYLFSGSTTGDLYIFDLKSTNGPEQPTPAVVKVSQAHRAALCGVSVNKERAVVATCSGQRVFPFPELDDVEVVDENGTYEDTNSPEFYDNSLALWDLQV</sequence>
<evidence type="ECO:0000256" key="2">
    <source>
        <dbReference type="ARBA" id="ARBA00041558"/>
    </source>
</evidence>
<evidence type="ECO:0000256" key="1">
    <source>
        <dbReference type="ARBA" id="ARBA00038279"/>
    </source>
</evidence>
<dbReference type="InterPro" id="IPR015943">
    <property type="entry name" value="WD40/YVTN_repeat-like_dom_sf"/>
</dbReference>
<evidence type="ECO:0000313" key="3">
    <source>
        <dbReference type="EMBL" id="VDN36119.1"/>
    </source>
</evidence>
<dbReference type="Pfam" id="PF00400">
    <property type="entry name" value="WD40"/>
    <property type="match status" value="1"/>
</dbReference>
<dbReference type="EMBL" id="UYRT01090490">
    <property type="protein sequence ID" value="VDN36119.1"/>
    <property type="molecule type" value="Genomic_DNA"/>
</dbReference>
<keyword evidence="4" id="KW-1185">Reference proteome</keyword>
<dbReference type="OrthoDB" id="239865at2759"/>
<comment type="similarity">
    <text evidence="1">Belongs to the TCAB1 family.</text>
</comment>
<dbReference type="Proteomes" id="UP000271098">
    <property type="component" value="Unassembled WGS sequence"/>
</dbReference>
<dbReference type="Gene3D" id="2.130.10.10">
    <property type="entry name" value="YVTN repeat-like/Quinoprotein amine dehydrogenase"/>
    <property type="match status" value="1"/>
</dbReference>
<dbReference type="PANTHER" id="PTHR13211">
    <property type="entry name" value="TELOMERASE CAJAL BODY PROTEIN 1"/>
    <property type="match status" value="1"/>
</dbReference>
<dbReference type="SUPFAM" id="SSF101908">
    <property type="entry name" value="Putative isomerase YbhE"/>
    <property type="match status" value="1"/>
</dbReference>
<accession>A0A3P7R4T3</accession>
<organism evidence="3 4">
    <name type="scientific">Gongylonema pulchrum</name>
    <dbReference type="NCBI Taxonomy" id="637853"/>
    <lineage>
        <taxon>Eukaryota</taxon>
        <taxon>Metazoa</taxon>
        <taxon>Ecdysozoa</taxon>
        <taxon>Nematoda</taxon>
        <taxon>Chromadorea</taxon>
        <taxon>Rhabditida</taxon>
        <taxon>Spirurina</taxon>
        <taxon>Spiruromorpha</taxon>
        <taxon>Spiruroidea</taxon>
        <taxon>Gongylonematidae</taxon>
        <taxon>Gongylonema</taxon>
    </lineage>
</organism>